<dbReference type="Pfam" id="PF01522">
    <property type="entry name" value="Polysacc_deac_1"/>
    <property type="match status" value="1"/>
</dbReference>
<dbReference type="AlphaFoldDB" id="F6DQK6"/>
<dbReference type="PROSITE" id="PS50293">
    <property type="entry name" value="TPR_REGION"/>
    <property type="match status" value="2"/>
</dbReference>
<dbReference type="PROSITE" id="PS51677">
    <property type="entry name" value="NODB"/>
    <property type="match status" value="1"/>
</dbReference>
<keyword evidence="2" id="KW-0802">TPR repeat</keyword>
<dbReference type="Proteomes" id="UP000009234">
    <property type="component" value="Chromosome"/>
</dbReference>
<evidence type="ECO:0000313" key="5">
    <source>
        <dbReference type="Proteomes" id="UP000009234"/>
    </source>
</evidence>
<reference evidence="5" key="1">
    <citation type="submission" date="2011-05" db="EMBL/GenBank/DDBJ databases">
        <title>Complete sequence of Desulfotomaculum ruminis DSM 2154.</title>
        <authorList>
            <person name="Lucas S."/>
            <person name="Copeland A."/>
            <person name="Lapidus A."/>
            <person name="Cheng J.-F."/>
            <person name="Goodwin L."/>
            <person name="Pitluck S."/>
            <person name="Lu M."/>
            <person name="Detter J.C."/>
            <person name="Han C."/>
            <person name="Tapia R."/>
            <person name="Land M."/>
            <person name="Hauser L."/>
            <person name="Kyrpides N."/>
            <person name="Ivanova N."/>
            <person name="Mikhailova N."/>
            <person name="Pagani I."/>
            <person name="Stams A.J.M."/>
            <person name="Plugge C.M."/>
            <person name="Muyzer G."/>
            <person name="Kuever J."/>
            <person name="Parshina S.N."/>
            <person name="Ivanova A.E."/>
            <person name="Nazina T.N."/>
            <person name="Brambilla E."/>
            <person name="Spring S."/>
            <person name="Klenk H.-P."/>
            <person name="Woyke T."/>
        </authorList>
    </citation>
    <scope>NUCLEOTIDE SEQUENCE [LARGE SCALE GENOMIC DNA]</scope>
    <source>
        <strain evidence="5">ATCC 23193 / DSM 2154 / NCIB 8452 / DL</strain>
    </source>
</reference>
<evidence type="ECO:0000313" key="4">
    <source>
        <dbReference type="EMBL" id="AEG60900.1"/>
    </source>
</evidence>
<dbReference type="GO" id="GO:0016810">
    <property type="term" value="F:hydrolase activity, acting on carbon-nitrogen (but not peptide) bonds"/>
    <property type="evidence" value="ECO:0007669"/>
    <property type="project" value="InterPro"/>
</dbReference>
<dbReference type="PANTHER" id="PTHR34216">
    <property type="match status" value="1"/>
</dbReference>
<accession>F6DQK6</accession>
<evidence type="ECO:0000256" key="1">
    <source>
        <dbReference type="ARBA" id="ARBA00022729"/>
    </source>
</evidence>
<dbReference type="SMART" id="SM00028">
    <property type="entry name" value="TPR"/>
    <property type="match status" value="6"/>
</dbReference>
<keyword evidence="5" id="KW-1185">Reference proteome</keyword>
<dbReference type="Pfam" id="PF13414">
    <property type="entry name" value="TPR_11"/>
    <property type="match status" value="2"/>
</dbReference>
<evidence type="ECO:0000256" key="2">
    <source>
        <dbReference type="PROSITE-ProRule" id="PRU00339"/>
    </source>
</evidence>
<reference evidence="4 5" key="2">
    <citation type="journal article" date="2012" name="Stand. Genomic Sci.">
        <title>Complete genome sequence of the sulfate-reducing firmicute Desulfotomaculum ruminis type strain (DL(T)).</title>
        <authorList>
            <person name="Spring S."/>
            <person name="Visser M."/>
            <person name="Lu M."/>
            <person name="Copeland A."/>
            <person name="Lapidus A."/>
            <person name="Lucas S."/>
            <person name="Cheng J.F."/>
            <person name="Han C."/>
            <person name="Tapia R."/>
            <person name="Goodwin L.A."/>
            <person name="Pitluck S."/>
            <person name="Ivanova N."/>
            <person name="Land M."/>
            <person name="Hauser L."/>
            <person name="Larimer F."/>
            <person name="Rohde M."/>
            <person name="Goker M."/>
            <person name="Detter J.C."/>
            <person name="Kyrpides N.C."/>
            <person name="Woyke T."/>
            <person name="Schaap P.J."/>
            <person name="Plugge C.M."/>
            <person name="Muyzer G."/>
            <person name="Kuever J."/>
            <person name="Pereira I.A."/>
            <person name="Parshina S.N."/>
            <person name="Bernier-Latmani R."/>
            <person name="Stams A.J."/>
            <person name="Klenk H.P."/>
        </authorList>
    </citation>
    <scope>NUCLEOTIDE SEQUENCE [LARGE SCALE GENOMIC DNA]</scope>
    <source>
        <strain evidence="5">ATCC 23193 / DSM 2154 / NCIB 8452 / DL</strain>
    </source>
</reference>
<feature type="repeat" description="TPR" evidence="2">
    <location>
        <begin position="377"/>
        <end position="410"/>
    </location>
</feature>
<dbReference type="PROSITE" id="PS50005">
    <property type="entry name" value="TPR"/>
    <property type="match status" value="4"/>
</dbReference>
<dbReference type="eggNOG" id="COG0726">
    <property type="taxonomic scope" value="Bacteria"/>
</dbReference>
<feature type="domain" description="NodB homology" evidence="3">
    <location>
        <begin position="91"/>
        <end position="217"/>
    </location>
</feature>
<protein>
    <submittedName>
        <fullName evidence="4">Polysaccharide deacetylase</fullName>
    </submittedName>
</protein>
<dbReference type="CDD" id="cd10918">
    <property type="entry name" value="CE4_NodB_like_5s_6s"/>
    <property type="match status" value="1"/>
</dbReference>
<dbReference type="HOGENOM" id="CLU_570774_0_0_9"/>
<feature type="repeat" description="TPR" evidence="2">
    <location>
        <begin position="272"/>
        <end position="305"/>
    </location>
</feature>
<keyword evidence="1" id="KW-0732">Signal</keyword>
<evidence type="ECO:0000259" key="3">
    <source>
        <dbReference type="PROSITE" id="PS51677"/>
    </source>
</evidence>
<dbReference type="Gene3D" id="1.25.40.10">
    <property type="entry name" value="Tetratricopeptide repeat domain"/>
    <property type="match status" value="3"/>
</dbReference>
<dbReference type="eggNOG" id="COG0457">
    <property type="taxonomic scope" value="Bacteria"/>
</dbReference>
<dbReference type="InterPro" id="IPR019734">
    <property type="entry name" value="TPR_rpt"/>
</dbReference>
<name>F6DQK6_DESRL</name>
<dbReference type="SUPFAM" id="SSF88713">
    <property type="entry name" value="Glycoside hydrolase/deacetylase"/>
    <property type="match status" value="1"/>
</dbReference>
<feature type="repeat" description="TPR" evidence="2">
    <location>
        <begin position="411"/>
        <end position="444"/>
    </location>
</feature>
<dbReference type="PANTHER" id="PTHR34216:SF7">
    <property type="entry name" value="POLY-BETA-1,6-N-ACETYL-D-GLUCOSAMINE N-DEACETYLASE"/>
    <property type="match status" value="1"/>
</dbReference>
<gene>
    <name evidence="4" type="ordered locus">Desru_2674</name>
</gene>
<dbReference type="SUPFAM" id="SSF48452">
    <property type="entry name" value="TPR-like"/>
    <property type="match status" value="1"/>
</dbReference>
<sequence>MGLFLFLLFIQPVPVQAGEGNKNTAAGKESNPPMVHIFMYHVIDEGPNGLYVPETDFEEQIKLLSEQGYKSATLSQLPEILKGAKGKPGDKWVILTLDDGYVSLYDNAFPILKKYGFTATAFIITEMVDTPNHVTWEQLKELQRYGIEIGCHTETHPYLYNLEQKDQQREIAGAKEKLEQKLNIKVVSFSYPYGAYNDQVIEEVRKNGFTEAVTVNTGISSPLDDAYTLPRVNIYGGMRLESLAQILRFKPGQYDNNLAAGFNAVDLNPLDEKAYLSRGMAYDNLGRYELALADYDKAIEINPEFPDPYNGKGYIYNKLGQQTESIANYTKSCELAPTFPYPFNNRAKVYVEIGEYDKAIGDLNKVIEMDPNFPYLASTYNKKGYAYAKLGNYQQALADCSKSIELNADYADAYNSRGYTYYHSGQAELAETDLNRAIELDPNQPLYYFNLSNVYKTLGQEYKAEASLKKVLELEANK</sequence>
<dbReference type="EMBL" id="CP002780">
    <property type="protein sequence ID" value="AEG60900.1"/>
    <property type="molecule type" value="Genomic_DNA"/>
</dbReference>
<feature type="repeat" description="TPR" evidence="2">
    <location>
        <begin position="340"/>
        <end position="373"/>
    </location>
</feature>
<organism evidence="4 5">
    <name type="scientific">Desulforamulus ruminis (strain ATCC 23193 / DSM 2154 / NCIMB 8452 / DL)</name>
    <name type="common">Desulfotomaculum ruminis</name>
    <dbReference type="NCBI Taxonomy" id="696281"/>
    <lineage>
        <taxon>Bacteria</taxon>
        <taxon>Bacillati</taxon>
        <taxon>Bacillota</taxon>
        <taxon>Clostridia</taxon>
        <taxon>Eubacteriales</taxon>
        <taxon>Peptococcaceae</taxon>
        <taxon>Desulforamulus</taxon>
    </lineage>
</organism>
<dbReference type="Pfam" id="PF00515">
    <property type="entry name" value="TPR_1"/>
    <property type="match status" value="2"/>
</dbReference>
<dbReference type="InterPro" id="IPR011990">
    <property type="entry name" value="TPR-like_helical_dom_sf"/>
</dbReference>
<dbReference type="InterPro" id="IPR011330">
    <property type="entry name" value="Glyco_hydro/deAcase_b/a-brl"/>
</dbReference>
<dbReference type="STRING" id="696281.Desru_2674"/>
<dbReference type="GO" id="GO:0005975">
    <property type="term" value="P:carbohydrate metabolic process"/>
    <property type="evidence" value="ECO:0007669"/>
    <property type="project" value="InterPro"/>
</dbReference>
<dbReference type="KEGG" id="dru:Desru_2674"/>
<dbReference type="Gene3D" id="3.20.20.370">
    <property type="entry name" value="Glycoside hydrolase/deacetylase"/>
    <property type="match status" value="1"/>
</dbReference>
<dbReference type="InterPro" id="IPR002509">
    <property type="entry name" value="NODB_dom"/>
</dbReference>
<dbReference type="InterPro" id="IPR051398">
    <property type="entry name" value="Polysacch_Deacetylase"/>
</dbReference>
<proteinExistence type="predicted"/>